<dbReference type="EMBL" id="JAPMLT010000012">
    <property type="protein sequence ID" value="MCX7571696.1"/>
    <property type="molecule type" value="Genomic_DNA"/>
</dbReference>
<dbReference type="Gene3D" id="3.40.50.1980">
    <property type="entry name" value="Nitrogenase molybdenum iron protein domain"/>
    <property type="match status" value="2"/>
</dbReference>
<keyword evidence="2" id="KW-0732">Signal</keyword>
<protein>
    <submittedName>
        <fullName evidence="4">Cobalamin-binding protein</fullName>
    </submittedName>
</protein>
<dbReference type="SUPFAM" id="SSF53807">
    <property type="entry name" value="Helical backbone' metal receptor"/>
    <property type="match status" value="1"/>
</dbReference>
<organism evidence="4 5">
    <name type="scientific">Tumebacillus lacus</name>
    <dbReference type="NCBI Taxonomy" id="2995335"/>
    <lineage>
        <taxon>Bacteria</taxon>
        <taxon>Bacillati</taxon>
        <taxon>Bacillota</taxon>
        <taxon>Bacilli</taxon>
        <taxon>Bacillales</taxon>
        <taxon>Alicyclobacillaceae</taxon>
        <taxon>Tumebacillus</taxon>
    </lineage>
</organism>
<dbReference type="Pfam" id="PF01497">
    <property type="entry name" value="Peripla_BP_2"/>
    <property type="match status" value="1"/>
</dbReference>
<evidence type="ECO:0000256" key="2">
    <source>
        <dbReference type="ARBA" id="ARBA00022729"/>
    </source>
</evidence>
<sequence>MSTQRIISICPSNTELLHALGLMDRVVGIDDYSDWPPEETAALPKLGPDLNIDMDKLIALRPDLVIASLSVPGMEKNVDRLAERGIPHLVLNPKSIDDIYEDIRILGRACAVEERAEALILELQGKVRRVQERVAGRTERPKLYWEWWPRPLISPGQLNWLTMISDLVGAHNLFADKPGDSYTAEHSEVIERAPDYVFAVWCGVHADKVKPSMITEREGWQTVPAVQNGRVLVLEEGLYCRPSQRLFQGLEELADILEAR</sequence>
<dbReference type="InterPro" id="IPR050902">
    <property type="entry name" value="ABC_Transporter_SBP"/>
</dbReference>
<dbReference type="Proteomes" id="UP001208017">
    <property type="component" value="Unassembled WGS sequence"/>
</dbReference>
<dbReference type="RefSeq" id="WP_267152944.1">
    <property type="nucleotide sequence ID" value="NZ_JAPMLT010000012.1"/>
</dbReference>
<proteinExistence type="inferred from homology"/>
<dbReference type="CDD" id="cd01144">
    <property type="entry name" value="BtuF"/>
    <property type="match status" value="1"/>
</dbReference>
<accession>A0ABT3X469</accession>
<dbReference type="InterPro" id="IPR054828">
    <property type="entry name" value="Vit_B12_bind_prot"/>
</dbReference>
<reference evidence="4 5" key="1">
    <citation type="submission" date="2022-11" db="EMBL/GenBank/DDBJ databases">
        <title>Study of microbial diversity in lake waters.</title>
        <authorList>
            <person name="Zhang J."/>
        </authorList>
    </citation>
    <scope>NUCLEOTIDE SEQUENCE [LARGE SCALE GENOMIC DNA]</scope>
    <source>
        <strain evidence="4 5">DT12</strain>
    </source>
</reference>
<dbReference type="InterPro" id="IPR002491">
    <property type="entry name" value="ABC_transptr_periplasmic_BD"/>
</dbReference>
<dbReference type="PROSITE" id="PS50983">
    <property type="entry name" value="FE_B12_PBP"/>
    <property type="match status" value="1"/>
</dbReference>
<feature type="domain" description="Fe/B12 periplasmic-binding" evidence="3">
    <location>
        <begin position="5"/>
        <end position="260"/>
    </location>
</feature>
<name>A0ABT3X469_9BACL</name>
<evidence type="ECO:0000313" key="5">
    <source>
        <dbReference type="Proteomes" id="UP001208017"/>
    </source>
</evidence>
<comment type="caution">
    <text evidence="4">The sequence shown here is derived from an EMBL/GenBank/DDBJ whole genome shotgun (WGS) entry which is preliminary data.</text>
</comment>
<evidence type="ECO:0000259" key="3">
    <source>
        <dbReference type="PROSITE" id="PS50983"/>
    </source>
</evidence>
<dbReference type="PANTHER" id="PTHR30535">
    <property type="entry name" value="VITAMIN B12-BINDING PROTEIN"/>
    <property type="match status" value="1"/>
</dbReference>
<dbReference type="NCBIfam" id="NF038402">
    <property type="entry name" value="TroA_like"/>
    <property type="match status" value="1"/>
</dbReference>
<keyword evidence="5" id="KW-1185">Reference proteome</keyword>
<evidence type="ECO:0000313" key="4">
    <source>
        <dbReference type="EMBL" id="MCX7571696.1"/>
    </source>
</evidence>
<gene>
    <name evidence="4" type="ORF">OS242_17270</name>
</gene>
<comment type="similarity">
    <text evidence="1">Belongs to the bacterial solute-binding protein 8 family.</text>
</comment>
<dbReference type="PANTHER" id="PTHR30535:SF34">
    <property type="entry name" value="MOLYBDATE-BINDING PROTEIN MOLA"/>
    <property type="match status" value="1"/>
</dbReference>
<evidence type="ECO:0000256" key="1">
    <source>
        <dbReference type="ARBA" id="ARBA00008814"/>
    </source>
</evidence>